<gene>
    <name evidence="12" type="ORF">Taro_053360</name>
</gene>
<evidence type="ECO:0000256" key="4">
    <source>
        <dbReference type="ARBA" id="ARBA00022692"/>
    </source>
</evidence>
<evidence type="ECO:0000256" key="10">
    <source>
        <dbReference type="PIRSR" id="PIRSR602401-1"/>
    </source>
</evidence>
<proteinExistence type="inferred from homology"/>
<dbReference type="PRINTS" id="PR00385">
    <property type="entry name" value="P450"/>
</dbReference>
<dbReference type="InterPro" id="IPR050651">
    <property type="entry name" value="Plant_Cytochrome_P450_Monoox"/>
</dbReference>
<keyword evidence="11" id="KW-0503">Monooxygenase</keyword>
<keyword evidence="6" id="KW-1133">Transmembrane helix</keyword>
<dbReference type="InterPro" id="IPR001128">
    <property type="entry name" value="Cyt_P450"/>
</dbReference>
<dbReference type="AlphaFoldDB" id="A0A843XMK2"/>
<evidence type="ECO:0000256" key="6">
    <source>
        <dbReference type="ARBA" id="ARBA00022989"/>
    </source>
</evidence>
<dbReference type="PANTHER" id="PTHR47947">
    <property type="entry name" value="CYTOCHROME P450 82C3-RELATED"/>
    <property type="match status" value="1"/>
</dbReference>
<dbReference type="Gene3D" id="1.10.630.10">
    <property type="entry name" value="Cytochrome P450"/>
    <property type="match status" value="1"/>
</dbReference>
<evidence type="ECO:0000256" key="11">
    <source>
        <dbReference type="RuleBase" id="RU000461"/>
    </source>
</evidence>
<keyword evidence="13" id="KW-1185">Reference proteome</keyword>
<comment type="subcellular location">
    <subcellularLocation>
        <location evidence="2">Membrane</location>
    </subcellularLocation>
</comment>
<feature type="binding site" description="axial binding residue" evidence="10">
    <location>
        <position position="459"/>
    </location>
    <ligand>
        <name>heme</name>
        <dbReference type="ChEBI" id="CHEBI:30413"/>
    </ligand>
    <ligandPart>
        <name>Fe</name>
        <dbReference type="ChEBI" id="CHEBI:18248"/>
    </ligandPart>
</feature>
<dbReference type="SUPFAM" id="SSF48264">
    <property type="entry name" value="Cytochrome P450"/>
    <property type="match status" value="1"/>
</dbReference>
<protein>
    <submittedName>
        <fullName evidence="12">Uncharacterized protein</fullName>
    </submittedName>
</protein>
<evidence type="ECO:0000256" key="2">
    <source>
        <dbReference type="ARBA" id="ARBA00004370"/>
    </source>
</evidence>
<dbReference type="GO" id="GO:0005506">
    <property type="term" value="F:iron ion binding"/>
    <property type="evidence" value="ECO:0007669"/>
    <property type="project" value="InterPro"/>
</dbReference>
<evidence type="ECO:0000256" key="8">
    <source>
        <dbReference type="ARBA" id="ARBA00023004"/>
    </source>
</evidence>
<evidence type="ECO:0000256" key="1">
    <source>
        <dbReference type="ARBA" id="ARBA00001971"/>
    </source>
</evidence>
<dbReference type="PRINTS" id="PR00463">
    <property type="entry name" value="EP450I"/>
</dbReference>
<evidence type="ECO:0000256" key="5">
    <source>
        <dbReference type="ARBA" id="ARBA00022723"/>
    </source>
</evidence>
<dbReference type="OrthoDB" id="2789670at2759"/>
<dbReference type="PROSITE" id="PS00086">
    <property type="entry name" value="CYTOCHROME_P450"/>
    <property type="match status" value="1"/>
</dbReference>
<dbReference type="Proteomes" id="UP000652761">
    <property type="component" value="Unassembled WGS sequence"/>
</dbReference>
<keyword evidence="9" id="KW-0472">Membrane</keyword>
<name>A0A843XMK2_COLES</name>
<dbReference type="InterPro" id="IPR002401">
    <property type="entry name" value="Cyt_P450_E_grp-I"/>
</dbReference>
<dbReference type="InterPro" id="IPR036396">
    <property type="entry name" value="Cyt_P450_sf"/>
</dbReference>
<evidence type="ECO:0000256" key="7">
    <source>
        <dbReference type="ARBA" id="ARBA00023002"/>
    </source>
</evidence>
<dbReference type="GO" id="GO:0016705">
    <property type="term" value="F:oxidoreductase activity, acting on paired donors, with incorporation or reduction of molecular oxygen"/>
    <property type="evidence" value="ECO:0007669"/>
    <property type="project" value="InterPro"/>
</dbReference>
<dbReference type="EMBL" id="NMUH01009731">
    <property type="protein sequence ID" value="MQM20340.1"/>
    <property type="molecule type" value="Genomic_DNA"/>
</dbReference>
<keyword evidence="4" id="KW-0812">Transmembrane</keyword>
<dbReference type="GO" id="GO:0016020">
    <property type="term" value="C:membrane"/>
    <property type="evidence" value="ECO:0007669"/>
    <property type="project" value="UniProtKB-SubCell"/>
</dbReference>
<evidence type="ECO:0000313" key="12">
    <source>
        <dbReference type="EMBL" id="MQM20340.1"/>
    </source>
</evidence>
<dbReference type="GO" id="GO:0020037">
    <property type="term" value="F:heme binding"/>
    <property type="evidence" value="ECO:0007669"/>
    <property type="project" value="InterPro"/>
</dbReference>
<evidence type="ECO:0000313" key="13">
    <source>
        <dbReference type="Proteomes" id="UP000652761"/>
    </source>
</evidence>
<sequence>MAPLLQLQLLVGLFAIAITCVLWQVITTATAKKQQREAPQPPGALPIIGHLHLLKGGAFLPGTLAAMADTYGPVFQLRLGARRTLIVSSADAARECFVANDRALASRPQSAAAKHMGYDYAMFGFAPYGPYWRSVRKLVTVELLSSARVAAFEPVRSAEVGERLREVYELWEEKGPRPIVIDMKRWFKDLSFNIIVRVVAGKQCSSGAGEVEKLKRAIGRFFQLLGAAASTASDFVPALGWVDLWGHEKAMKAVARDMDEVMGSWLQERRRRREVSGADGGDRDFLDVLLTATSRPDSLEFDADKVIKATALAMILGGNDTTVFSLIKNIGVFLNNPEVLRKAQAELDLHVGRRRNVQEADVKKLDYLQAVVKETFRLHPTAPLLQPHEATEDCVVAGFHVPAGTRVLANVWKLQRDPAVWPDPEEYMPERFLDGNHAHVDVKGGHFGLIPFGAGRRICPGVTFSLHVMHLALARLIHSFELGRPPSAAGAPVELDDSLFGSTPLEVELTPRLPPELYR</sequence>
<evidence type="ECO:0000256" key="3">
    <source>
        <dbReference type="ARBA" id="ARBA00022617"/>
    </source>
</evidence>
<dbReference type="GO" id="GO:0004497">
    <property type="term" value="F:monooxygenase activity"/>
    <property type="evidence" value="ECO:0007669"/>
    <property type="project" value="UniProtKB-KW"/>
</dbReference>
<dbReference type="InterPro" id="IPR017972">
    <property type="entry name" value="Cyt_P450_CS"/>
</dbReference>
<keyword evidence="5 10" id="KW-0479">Metal-binding</keyword>
<comment type="cofactor">
    <cofactor evidence="1 10">
        <name>heme</name>
        <dbReference type="ChEBI" id="CHEBI:30413"/>
    </cofactor>
</comment>
<dbReference type="PANTHER" id="PTHR47947:SF26">
    <property type="entry name" value="CYTOCHROME P450"/>
    <property type="match status" value="1"/>
</dbReference>
<keyword evidence="3 10" id="KW-0349">Heme</keyword>
<keyword evidence="7 11" id="KW-0560">Oxidoreductase</keyword>
<reference evidence="12" key="1">
    <citation type="submission" date="2017-07" db="EMBL/GenBank/DDBJ databases">
        <title>Taro Niue Genome Assembly and Annotation.</title>
        <authorList>
            <person name="Atibalentja N."/>
            <person name="Keating K."/>
            <person name="Fields C.J."/>
        </authorList>
    </citation>
    <scope>NUCLEOTIDE SEQUENCE</scope>
    <source>
        <strain evidence="12">Niue_2</strain>
        <tissue evidence="12">Leaf</tissue>
    </source>
</reference>
<keyword evidence="8 10" id="KW-0408">Iron</keyword>
<evidence type="ECO:0000256" key="9">
    <source>
        <dbReference type="ARBA" id="ARBA00023136"/>
    </source>
</evidence>
<dbReference type="FunFam" id="1.10.630.10:FF:000026">
    <property type="entry name" value="Cytochrome P450 82C4"/>
    <property type="match status" value="1"/>
</dbReference>
<accession>A0A843XMK2</accession>
<dbReference type="Pfam" id="PF00067">
    <property type="entry name" value="p450"/>
    <property type="match status" value="1"/>
</dbReference>
<organism evidence="12 13">
    <name type="scientific">Colocasia esculenta</name>
    <name type="common">Wild taro</name>
    <name type="synonym">Arum esculentum</name>
    <dbReference type="NCBI Taxonomy" id="4460"/>
    <lineage>
        <taxon>Eukaryota</taxon>
        <taxon>Viridiplantae</taxon>
        <taxon>Streptophyta</taxon>
        <taxon>Embryophyta</taxon>
        <taxon>Tracheophyta</taxon>
        <taxon>Spermatophyta</taxon>
        <taxon>Magnoliopsida</taxon>
        <taxon>Liliopsida</taxon>
        <taxon>Araceae</taxon>
        <taxon>Aroideae</taxon>
        <taxon>Colocasieae</taxon>
        <taxon>Colocasia</taxon>
    </lineage>
</organism>
<comment type="similarity">
    <text evidence="11">Belongs to the cytochrome P450 family.</text>
</comment>
<comment type="caution">
    <text evidence="12">The sequence shown here is derived from an EMBL/GenBank/DDBJ whole genome shotgun (WGS) entry which is preliminary data.</text>
</comment>